<evidence type="ECO:0000256" key="2">
    <source>
        <dbReference type="ARBA" id="ARBA00022643"/>
    </source>
</evidence>
<evidence type="ECO:0000313" key="6">
    <source>
        <dbReference type="EMBL" id="GAA1827359.1"/>
    </source>
</evidence>
<dbReference type="EMBL" id="BAAAQK010000001">
    <property type="protein sequence ID" value="GAA1827359.1"/>
    <property type="molecule type" value="Genomic_DNA"/>
</dbReference>
<sequence length="319" mass="34020">MTVELGIQISGQYPDGMPDVGYYGDAARSAEALGYDSVWVGEHLSFHNPTLEIFTALSYFAACTRRVRLGAGVLLLPLRHPSLVAKQANSLQALSGGRLVLGVGVGGEGAKDFEASGVDITERGRRTDDALAALEALWSGPGARHHGPYFDFDDVTIEPLPTPATRTPVWVGGRSSAALRRTARFGQGWLGGFCSPERYARSAAEIADHCAAVGRDPATVVLGHMVSSCVADSVTEGRRIARDHLSRRYGQDFPEHAVERYCLAGDVGSIRERAQEYLDAGVEHLVFQVLVPATGLVDQARGLMEAVGPLRSAPPTTGP</sequence>
<keyword evidence="2" id="KW-0288">FMN</keyword>
<gene>
    <name evidence="6" type="ORF">GCM10009836_01300</name>
</gene>
<dbReference type="Gene3D" id="3.20.20.30">
    <property type="entry name" value="Luciferase-like domain"/>
    <property type="match status" value="1"/>
</dbReference>
<organism evidence="6 7">
    <name type="scientific">Pseudonocardia ailaonensis</name>
    <dbReference type="NCBI Taxonomy" id="367279"/>
    <lineage>
        <taxon>Bacteria</taxon>
        <taxon>Bacillati</taxon>
        <taxon>Actinomycetota</taxon>
        <taxon>Actinomycetes</taxon>
        <taxon>Pseudonocardiales</taxon>
        <taxon>Pseudonocardiaceae</taxon>
        <taxon>Pseudonocardia</taxon>
    </lineage>
</organism>
<evidence type="ECO:0000256" key="4">
    <source>
        <dbReference type="ARBA" id="ARBA00023033"/>
    </source>
</evidence>
<feature type="domain" description="Luciferase-like" evidence="5">
    <location>
        <begin position="16"/>
        <end position="288"/>
    </location>
</feature>
<dbReference type="InterPro" id="IPR050172">
    <property type="entry name" value="SsuD_RutA_monooxygenase"/>
</dbReference>
<keyword evidence="4" id="KW-0503">Monooxygenase</keyword>
<dbReference type="RefSeq" id="WP_344411504.1">
    <property type="nucleotide sequence ID" value="NZ_BAAAQK010000001.1"/>
</dbReference>
<dbReference type="InterPro" id="IPR019921">
    <property type="entry name" value="Lucif-like_OxRdtase_Rv2161c"/>
</dbReference>
<evidence type="ECO:0000313" key="7">
    <source>
        <dbReference type="Proteomes" id="UP001500449"/>
    </source>
</evidence>
<keyword evidence="3" id="KW-0560">Oxidoreductase</keyword>
<name>A0ABN2MHB1_9PSEU</name>
<comment type="caution">
    <text evidence="6">The sequence shown here is derived from an EMBL/GenBank/DDBJ whole genome shotgun (WGS) entry which is preliminary data.</text>
</comment>
<evidence type="ECO:0000256" key="3">
    <source>
        <dbReference type="ARBA" id="ARBA00023002"/>
    </source>
</evidence>
<reference evidence="6 7" key="1">
    <citation type="journal article" date="2019" name="Int. J. Syst. Evol. Microbiol.">
        <title>The Global Catalogue of Microorganisms (GCM) 10K type strain sequencing project: providing services to taxonomists for standard genome sequencing and annotation.</title>
        <authorList>
            <consortium name="The Broad Institute Genomics Platform"/>
            <consortium name="The Broad Institute Genome Sequencing Center for Infectious Disease"/>
            <person name="Wu L."/>
            <person name="Ma J."/>
        </authorList>
    </citation>
    <scope>NUCLEOTIDE SEQUENCE [LARGE SCALE GENOMIC DNA]</scope>
    <source>
        <strain evidence="6 7">JCM 16009</strain>
    </source>
</reference>
<dbReference type="InterPro" id="IPR036661">
    <property type="entry name" value="Luciferase-like_sf"/>
</dbReference>
<dbReference type="NCBIfam" id="TIGR03619">
    <property type="entry name" value="F420_Rv2161c"/>
    <property type="match status" value="1"/>
</dbReference>
<evidence type="ECO:0000259" key="5">
    <source>
        <dbReference type="Pfam" id="PF00296"/>
    </source>
</evidence>
<protein>
    <submittedName>
        <fullName evidence="6">LLM class flavin-dependent oxidoreductase</fullName>
    </submittedName>
</protein>
<dbReference type="PANTHER" id="PTHR42847">
    <property type="entry name" value="ALKANESULFONATE MONOOXYGENASE"/>
    <property type="match status" value="1"/>
</dbReference>
<dbReference type="InterPro" id="IPR011251">
    <property type="entry name" value="Luciferase-like_dom"/>
</dbReference>
<dbReference type="PANTHER" id="PTHR42847:SF4">
    <property type="entry name" value="ALKANESULFONATE MONOOXYGENASE-RELATED"/>
    <property type="match status" value="1"/>
</dbReference>
<dbReference type="Proteomes" id="UP001500449">
    <property type="component" value="Unassembled WGS sequence"/>
</dbReference>
<keyword evidence="1" id="KW-0285">Flavoprotein</keyword>
<accession>A0ABN2MHB1</accession>
<dbReference type="Pfam" id="PF00296">
    <property type="entry name" value="Bac_luciferase"/>
    <property type="match status" value="1"/>
</dbReference>
<keyword evidence="7" id="KW-1185">Reference proteome</keyword>
<dbReference type="SUPFAM" id="SSF51679">
    <property type="entry name" value="Bacterial luciferase-like"/>
    <property type="match status" value="1"/>
</dbReference>
<evidence type="ECO:0000256" key="1">
    <source>
        <dbReference type="ARBA" id="ARBA00022630"/>
    </source>
</evidence>
<proteinExistence type="predicted"/>